<dbReference type="PROSITE" id="PS51980">
    <property type="entry name" value="OCEL"/>
    <property type="match status" value="1"/>
</dbReference>
<accession>A0A7K5D044</accession>
<dbReference type="GO" id="GO:0008023">
    <property type="term" value="C:transcription elongation factor complex"/>
    <property type="evidence" value="ECO:0007669"/>
    <property type="project" value="TreeGrafter"/>
</dbReference>
<dbReference type="Proteomes" id="UP000525089">
    <property type="component" value="Unassembled WGS sequence"/>
</dbReference>
<dbReference type="InterPro" id="IPR010844">
    <property type="entry name" value="Occludin_ELL"/>
</dbReference>
<evidence type="ECO:0000256" key="2">
    <source>
        <dbReference type="PROSITE-ProRule" id="PRU01324"/>
    </source>
</evidence>
<dbReference type="AlphaFoldDB" id="A0A7K5D044"/>
<name>A0A7K5D044_9TYRA</name>
<evidence type="ECO:0000259" key="3">
    <source>
        <dbReference type="PROSITE" id="PS51980"/>
    </source>
</evidence>
<feature type="non-terminal residue" evidence="4">
    <location>
        <position position="75"/>
    </location>
</feature>
<comment type="caution">
    <text evidence="4">The sequence shown here is derived from an EMBL/GenBank/DDBJ whole genome shotgun (WGS) entry which is preliminary data.</text>
</comment>
<proteinExistence type="inferred from homology"/>
<dbReference type="GO" id="GO:0032968">
    <property type="term" value="P:positive regulation of transcription elongation by RNA polymerase II"/>
    <property type="evidence" value="ECO:0007669"/>
    <property type="project" value="TreeGrafter"/>
</dbReference>
<evidence type="ECO:0000313" key="4">
    <source>
        <dbReference type="EMBL" id="NWS13564.1"/>
    </source>
</evidence>
<dbReference type="InterPro" id="IPR031176">
    <property type="entry name" value="ELL/occludin"/>
</dbReference>
<feature type="domain" description="OCEL" evidence="3">
    <location>
        <begin position="6"/>
        <end position="75"/>
    </location>
</feature>
<evidence type="ECO:0000256" key="1">
    <source>
        <dbReference type="ARBA" id="ARBA00009171"/>
    </source>
</evidence>
<dbReference type="Gene3D" id="6.10.140.340">
    <property type="match status" value="1"/>
</dbReference>
<organism evidence="4 5">
    <name type="scientific">Pachyramphus minor</name>
    <dbReference type="NCBI Taxonomy" id="369605"/>
    <lineage>
        <taxon>Eukaryota</taxon>
        <taxon>Metazoa</taxon>
        <taxon>Chordata</taxon>
        <taxon>Craniata</taxon>
        <taxon>Vertebrata</taxon>
        <taxon>Euteleostomi</taxon>
        <taxon>Archelosauria</taxon>
        <taxon>Archosauria</taxon>
        <taxon>Dinosauria</taxon>
        <taxon>Saurischia</taxon>
        <taxon>Theropoda</taxon>
        <taxon>Coelurosauria</taxon>
        <taxon>Aves</taxon>
        <taxon>Neognathae</taxon>
        <taxon>Neoaves</taxon>
        <taxon>Telluraves</taxon>
        <taxon>Australaves</taxon>
        <taxon>Passeriformes</taxon>
        <taxon>Tyrannidae</taxon>
        <taxon>Pachyramphus</taxon>
    </lineage>
</organism>
<protein>
    <submittedName>
        <fullName evidence="4">ELL2 factor</fullName>
    </submittedName>
</protein>
<sequence>IAKCIPSSIRKYVAIVSYEQRQSYKDDFNAEYGEYQNLLAQTESIAKKFRNFNEELKCVTQGSTEYQVKKDKTVK</sequence>
<dbReference type="GO" id="GO:0000987">
    <property type="term" value="F:cis-regulatory region sequence-specific DNA binding"/>
    <property type="evidence" value="ECO:0007669"/>
    <property type="project" value="TreeGrafter"/>
</dbReference>
<feature type="non-terminal residue" evidence="4">
    <location>
        <position position="1"/>
    </location>
</feature>
<dbReference type="Pfam" id="PF07303">
    <property type="entry name" value="Occludin_ELL"/>
    <property type="match status" value="1"/>
</dbReference>
<gene>
    <name evidence="4" type="primary">Ell2_0</name>
    <name evidence="4" type="ORF">PACMIN_R15483</name>
</gene>
<evidence type="ECO:0000313" key="5">
    <source>
        <dbReference type="Proteomes" id="UP000525089"/>
    </source>
</evidence>
<reference evidence="4 5" key="1">
    <citation type="submission" date="2019-09" db="EMBL/GenBank/DDBJ databases">
        <title>Bird 10,000 Genomes (B10K) Project - Family phase.</title>
        <authorList>
            <person name="Zhang G."/>
        </authorList>
    </citation>
    <scope>NUCLEOTIDE SEQUENCE [LARGE SCALE GENOMIC DNA]</scope>
    <source>
        <strain evidence="4">B10K-DU-001-72</strain>
        <tissue evidence="4">Muscle</tissue>
    </source>
</reference>
<dbReference type="SUPFAM" id="SSF144292">
    <property type="entry name" value="occludin/ELL-like"/>
    <property type="match status" value="1"/>
</dbReference>
<dbReference type="GO" id="GO:0042795">
    <property type="term" value="P:snRNA transcription by RNA polymerase II"/>
    <property type="evidence" value="ECO:0007669"/>
    <property type="project" value="TreeGrafter"/>
</dbReference>
<dbReference type="PANTHER" id="PTHR23288:SF8">
    <property type="entry name" value="RNA POLYMERASE II ELONGATION FACTOR ELL2"/>
    <property type="match status" value="1"/>
</dbReference>
<keyword evidence="5" id="KW-1185">Reference proteome</keyword>
<dbReference type="PANTHER" id="PTHR23288">
    <property type="entry name" value="OCCLUDIN AND RNA POLYMERASE II ELONGATION FACTOR ELL"/>
    <property type="match status" value="1"/>
</dbReference>
<dbReference type="EMBL" id="VYXB01002924">
    <property type="protein sequence ID" value="NWS13564.1"/>
    <property type="molecule type" value="Genomic_DNA"/>
</dbReference>
<comment type="similarity">
    <text evidence="1 2">Belongs to the ELL/occludin family.</text>
</comment>